<keyword evidence="4 9" id="KW-0812">Transmembrane</keyword>
<evidence type="ECO:0000256" key="8">
    <source>
        <dbReference type="ARBA" id="ARBA00034708"/>
    </source>
</evidence>
<organism evidence="10 11">
    <name type="scientific">Kingella kingae</name>
    <dbReference type="NCBI Taxonomy" id="504"/>
    <lineage>
        <taxon>Bacteria</taxon>
        <taxon>Pseudomonadati</taxon>
        <taxon>Pseudomonadota</taxon>
        <taxon>Betaproteobacteria</taxon>
        <taxon>Neisseriales</taxon>
        <taxon>Neisseriaceae</taxon>
        <taxon>Kingella</taxon>
    </lineage>
</organism>
<evidence type="ECO:0000313" key="11">
    <source>
        <dbReference type="Proteomes" id="UP000248598"/>
    </source>
</evidence>
<evidence type="ECO:0000256" key="4">
    <source>
        <dbReference type="ARBA" id="ARBA00022692"/>
    </source>
</evidence>
<dbReference type="GO" id="GO:0005254">
    <property type="term" value="F:chloride channel activity"/>
    <property type="evidence" value="ECO:0007669"/>
    <property type="project" value="InterPro"/>
</dbReference>
<dbReference type="EMBL" id="LS483426">
    <property type="protein sequence ID" value="SQH25413.1"/>
    <property type="molecule type" value="Genomic_DNA"/>
</dbReference>
<evidence type="ECO:0000256" key="9">
    <source>
        <dbReference type="SAM" id="Phobius"/>
    </source>
</evidence>
<keyword evidence="2" id="KW-0813">Transport</keyword>
<comment type="similarity">
    <text evidence="8">Belongs to the anion channel-forming bestrophin (TC 1.A.46) family.</text>
</comment>
<name>A0AAX2J4X9_KINKI</name>
<keyword evidence="3" id="KW-1003">Cell membrane</keyword>
<feature type="transmembrane region" description="Helical" evidence="9">
    <location>
        <begin position="54"/>
        <end position="70"/>
    </location>
</feature>
<gene>
    <name evidence="10" type="ORF">NCTC10529_01611</name>
</gene>
<dbReference type="Pfam" id="PF25539">
    <property type="entry name" value="Bestrophin_2"/>
    <property type="match status" value="1"/>
</dbReference>
<comment type="subcellular location">
    <subcellularLocation>
        <location evidence="1">Cell membrane</location>
        <topology evidence="1">Multi-pass membrane protein</topology>
    </subcellularLocation>
</comment>
<dbReference type="GO" id="GO:0005886">
    <property type="term" value="C:plasma membrane"/>
    <property type="evidence" value="ECO:0007669"/>
    <property type="project" value="UniProtKB-SubCell"/>
</dbReference>
<keyword evidence="7 9" id="KW-0472">Membrane</keyword>
<evidence type="ECO:0000313" key="10">
    <source>
        <dbReference type="EMBL" id="SQH25413.1"/>
    </source>
</evidence>
<dbReference type="AlphaFoldDB" id="A0AAX2J4X9"/>
<dbReference type="RefSeq" id="WP_003786635.1">
    <property type="nucleotide sequence ID" value="NZ_CP091518.1"/>
</dbReference>
<evidence type="ECO:0000256" key="3">
    <source>
        <dbReference type="ARBA" id="ARBA00022475"/>
    </source>
</evidence>
<dbReference type="InterPro" id="IPR044669">
    <property type="entry name" value="YneE/VCCN1/2-like"/>
</dbReference>
<sequence length="305" mass="34982">MIVRDKRNGLTLLLAWRGTILPTILPSIIVLSSISLVLEQAAERAWFVLPEPPVLGFSIFGIVLSIFLGFRNNACYERWWEGRKQWGILIATQRHLVRDSHILPDDERELFLQQSILFTKLLRDRLRYQAANPDLFLQYDKLNARYKRIQSLGEHINPPQLVLENMQQQLIYNLRDGHLSDIVYAALTAHLEKLGSVQSNCERIASTPLPFSYSVMLHRTIYSFCVMLPFGLHSTLGIWSPVLVAWLVYLFLGLDALSAQLEEPFGKQANDLPLDFMTRMIEREILTTLNQPIPPALAVQDYVLS</sequence>
<accession>A0AAX2J4X9</accession>
<feature type="transmembrane region" description="Helical" evidence="9">
    <location>
        <begin position="12"/>
        <end position="34"/>
    </location>
</feature>
<keyword evidence="6" id="KW-0406">Ion transport</keyword>
<protein>
    <submittedName>
        <fullName evidence="10">Predicted membrane protein</fullName>
    </submittedName>
</protein>
<reference evidence="10 11" key="1">
    <citation type="submission" date="2018-06" db="EMBL/GenBank/DDBJ databases">
        <authorList>
            <consortium name="Pathogen Informatics"/>
            <person name="Doyle S."/>
        </authorList>
    </citation>
    <scope>NUCLEOTIDE SEQUENCE [LARGE SCALE GENOMIC DNA]</scope>
    <source>
        <strain evidence="10 11">NCTC10529</strain>
    </source>
</reference>
<dbReference type="PANTHER" id="PTHR33281">
    <property type="entry name" value="UPF0187 PROTEIN YNEE"/>
    <property type="match status" value="1"/>
</dbReference>
<proteinExistence type="inferred from homology"/>
<evidence type="ECO:0000256" key="2">
    <source>
        <dbReference type="ARBA" id="ARBA00022448"/>
    </source>
</evidence>
<evidence type="ECO:0000256" key="7">
    <source>
        <dbReference type="ARBA" id="ARBA00023136"/>
    </source>
</evidence>
<dbReference type="Proteomes" id="UP000248598">
    <property type="component" value="Chromosome 1"/>
</dbReference>
<evidence type="ECO:0000256" key="6">
    <source>
        <dbReference type="ARBA" id="ARBA00023065"/>
    </source>
</evidence>
<dbReference type="PANTHER" id="PTHR33281:SF19">
    <property type="entry name" value="VOLTAGE-DEPENDENT ANION CHANNEL-FORMING PROTEIN YNEE"/>
    <property type="match status" value="1"/>
</dbReference>
<dbReference type="GeneID" id="93262890"/>
<evidence type="ECO:0000256" key="1">
    <source>
        <dbReference type="ARBA" id="ARBA00004651"/>
    </source>
</evidence>
<evidence type="ECO:0000256" key="5">
    <source>
        <dbReference type="ARBA" id="ARBA00022989"/>
    </source>
</evidence>
<keyword evidence="5 9" id="KW-1133">Transmembrane helix</keyword>